<proteinExistence type="predicted"/>
<evidence type="ECO:0000313" key="4">
    <source>
        <dbReference type="Proteomes" id="UP000001876"/>
    </source>
</evidence>
<sequence>MRSRAKALLLFLLLALLGVANAQSSGSGRASSPSSATRDKRKSTKRAAPASVDPTAVEVAPEKATDPAEDAPTATPTPEPASAAVEVAPEPEPEPEPEPTPTPTPTPTAAAVPAKSKSPAPADPAIDPNAPPPTPIKKTKPTYRAFPGQEPGKCAYCKAAAHRLQTSFYAAHRAHHDDDHEELEKGREQKKKIPDDALAMTMKGACDDEDYWSHYAAFNIETGGVVLAGPGLDWAVSDHHESTRVAGSHAKDLKSTCVAVAADAEKKDHFYETFWAKHLAGYARKWYFQEKFCDVACAAPHDEL</sequence>
<evidence type="ECO:0000256" key="1">
    <source>
        <dbReference type="SAM" id="MobiDB-lite"/>
    </source>
</evidence>
<dbReference type="RefSeq" id="XP_003063703.1">
    <property type="nucleotide sequence ID" value="XM_003063657.1"/>
</dbReference>
<dbReference type="KEGG" id="mpp:MICPUCDRAFT_43059"/>
<evidence type="ECO:0000313" key="3">
    <source>
        <dbReference type="EMBL" id="EEH52076.1"/>
    </source>
</evidence>
<reference evidence="3 4" key="1">
    <citation type="journal article" date="2009" name="Science">
        <title>Green evolution and dynamic adaptations revealed by genomes of the marine picoeukaryotes Micromonas.</title>
        <authorList>
            <person name="Worden A.Z."/>
            <person name="Lee J.H."/>
            <person name="Mock T."/>
            <person name="Rouze P."/>
            <person name="Simmons M.P."/>
            <person name="Aerts A.L."/>
            <person name="Allen A.E."/>
            <person name="Cuvelier M.L."/>
            <person name="Derelle E."/>
            <person name="Everett M.V."/>
            <person name="Foulon E."/>
            <person name="Grimwood J."/>
            <person name="Gundlach H."/>
            <person name="Henrissat B."/>
            <person name="Napoli C."/>
            <person name="McDonald S.M."/>
            <person name="Parker M.S."/>
            <person name="Rombauts S."/>
            <person name="Salamov A."/>
            <person name="Von Dassow P."/>
            <person name="Badger J.H."/>
            <person name="Coutinho P.M."/>
            <person name="Demir E."/>
            <person name="Dubchak I."/>
            <person name="Gentemann C."/>
            <person name="Eikrem W."/>
            <person name="Gready J.E."/>
            <person name="John U."/>
            <person name="Lanier W."/>
            <person name="Lindquist E.A."/>
            <person name="Lucas S."/>
            <person name="Mayer K.F."/>
            <person name="Moreau H."/>
            <person name="Not F."/>
            <person name="Otillar R."/>
            <person name="Panaud O."/>
            <person name="Pangilinan J."/>
            <person name="Paulsen I."/>
            <person name="Piegu B."/>
            <person name="Poliakov A."/>
            <person name="Robbens S."/>
            <person name="Schmutz J."/>
            <person name="Toulza E."/>
            <person name="Wyss T."/>
            <person name="Zelensky A."/>
            <person name="Zhou K."/>
            <person name="Armbrust E.V."/>
            <person name="Bhattacharya D."/>
            <person name="Goodenough U.W."/>
            <person name="Van de Peer Y."/>
            <person name="Grigoriev I.V."/>
        </authorList>
    </citation>
    <scope>NUCLEOTIDE SEQUENCE [LARGE SCALE GENOMIC DNA]</scope>
    <source>
        <strain evidence="3 4">CCMP1545</strain>
    </source>
</reference>
<feature type="chain" id="PRO_5002910667" evidence="2">
    <location>
        <begin position="23"/>
        <end position="304"/>
    </location>
</feature>
<keyword evidence="2" id="KW-0732">Signal</keyword>
<evidence type="ECO:0000256" key="2">
    <source>
        <dbReference type="SAM" id="SignalP"/>
    </source>
</evidence>
<dbReference type="GeneID" id="9689144"/>
<name>C1N7A4_MICPC</name>
<feature type="signal peptide" evidence="2">
    <location>
        <begin position="1"/>
        <end position="22"/>
    </location>
</feature>
<gene>
    <name evidence="3" type="ORF">MICPUCDRAFT_43059</name>
</gene>
<dbReference type="OrthoDB" id="10613145at2759"/>
<feature type="compositionally biased region" description="Low complexity" evidence="1">
    <location>
        <begin position="22"/>
        <end position="36"/>
    </location>
</feature>
<feature type="compositionally biased region" description="Low complexity" evidence="1">
    <location>
        <begin position="70"/>
        <end position="88"/>
    </location>
</feature>
<dbReference type="Proteomes" id="UP000001876">
    <property type="component" value="Unassembled WGS sequence"/>
</dbReference>
<organism evidence="4">
    <name type="scientific">Micromonas pusilla (strain CCMP1545)</name>
    <name type="common">Picoplanktonic green alga</name>
    <dbReference type="NCBI Taxonomy" id="564608"/>
    <lineage>
        <taxon>Eukaryota</taxon>
        <taxon>Viridiplantae</taxon>
        <taxon>Chlorophyta</taxon>
        <taxon>Mamiellophyceae</taxon>
        <taxon>Mamiellales</taxon>
        <taxon>Mamiellaceae</taxon>
        <taxon>Micromonas</taxon>
    </lineage>
</organism>
<feature type="compositionally biased region" description="Low complexity" evidence="1">
    <location>
        <begin position="107"/>
        <end position="128"/>
    </location>
</feature>
<feature type="region of interest" description="Disordered" evidence="1">
    <location>
        <begin position="22"/>
        <end position="139"/>
    </location>
</feature>
<accession>C1N7A4</accession>
<protein>
    <submittedName>
        <fullName evidence="3">Predicted protein</fullName>
    </submittedName>
</protein>
<dbReference type="OMA" id="CEDTEYW"/>
<dbReference type="AlphaFoldDB" id="C1N7A4"/>
<dbReference type="EMBL" id="GG663749">
    <property type="protein sequence ID" value="EEH52076.1"/>
    <property type="molecule type" value="Genomic_DNA"/>
</dbReference>
<keyword evidence="4" id="KW-1185">Reference proteome</keyword>